<evidence type="ECO:0000256" key="5">
    <source>
        <dbReference type="ARBA" id="ARBA00022692"/>
    </source>
</evidence>
<dbReference type="GO" id="GO:0005886">
    <property type="term" value="C:plasma membrane"/>
    <property type="evidence" value="ECO:0007669"/>
    <property type="project" value="UniProtKB-SubCell"/>
</dbReference>
<evidence type="ECO:0000313" key="11">
    <source>
        <dbReference type="EMBL" id="SHO65432.1"/>
    </source>
</evidence>
<dbReference type="Gene3D" id="1.20.1740.10">
    <property type="entry name" value="Amino acid/polyamine transporter I"/>
    <property type="match status" value="1"/>
</dbReference>
<feature type="transmembrane region" description="Helical" evidence="9">
    <location>
        <begin position="70"/>
        <end position="89"/>
    </location>
</feature>
<dbReference type="GO" id="GO:0055085">
    <property type="term" value="P:transmembrane transport"/>
    <property type="evidence" value="ECO:0007669"/>
    <property type="project" value="InterPro"/>
</dbReference>
<dbReference type="AlphaFoldDB" id="A0A1M7ZKU8"/>
<dbReference type="PIRSF" id="PIRSF006060">
    <property type="entry name" value="AA_transporter"/>
    <property type="match status" value="1"/>
</dbReference>
<organism evidence="11 12">
    <name type="scientific">Pseudoxanthobacter soli DSM 19599</name>
    <dbReference type="NCBI Taxonomy" id="1123029"/>
    <lineage>
        <taxon>Bacteria</taxon>
        <taxon>Pseudomonadati</taxon>
        <taxon>Pseudomonadota</taxon>
        <taxon>Alphaproteobacteria</taxon>
        <taxon>Hyphomicrobiales</taxon>
        <taxon>Segnochrobactraceae</taxon>
        <taxon>Pseudoxanthobacter</taxon>
    </lineage>
</organism>
<evidence type="ECO:0000256" key="3">
    <source>
        <dbReference type="ARBA" id="ARBA00022448"/>
    </source>
</evidence>
<evidence type="ECO:0000313" key="12">
    <source>
        <dbReference type="Proteomes" id="UP000186406"/>
    </source>
</evidence>
<dbReference type="Proteomes" id="UP000186406">
    <property type="component" value="Unassembled WGS sequence"/>
</dbReference>
<feature type="transmembrane region" description="Helical" evidence="9">
    <location>
        <begin position="45"/>
        <end position="64"/>
    </location>
</feature>
<reference evidence="11 12" key="1">
    <citation type="submission" date="2016-12" db="EMBL/GenBank/DDBJ databases">
        <authorList>
            <person name="Song W.-J."/>
            <person name="Kurnit D.M."/>
        </authorList>
    </citation>
    <scope>NUCLEOTIDE SEQUENCE [LARGE SCALE GENOMIC DNA]</scope>
    <source>
        <strain evidence="11 12">DSM 19599</strain>
    </source>
</reference>
<dbReference type="STRING" id="1123029.SAMN02745172_02077"/>
<proteinExistence type="inferred from homology"/>
<feature type="transmembrane region" description="Helical" evidence="9">
    <location>
        <begin position="361"/>
        <end position="382"/>
    </location>
</feature>
<evidence type="ECO:0000259" key="10">
    <source>
        <dbReference type="Pfam" id="PF00324"/>
    </source>
</evidence>
<feature type="transmembrane region" description="Helical" evidence="9">
    <location>
        <begin position="432"/>
        <end position="450"/>
    </location>
</feature>
<keyword evidence="6" id="KW-0029">Amino-acid transport</keyword>
<name>A0A1M7ZKU8_9HYPH</name>
<keyword evidence="4" id="KW-1003">Cell membrane</keyword>
<dbReference type="InterPro" id="IPR004840">
    <property type="entry name" value="Amino_acid_permease_CS"/>
</dbReference>
<feature type="transmembrane region" description="Helical" evidence="9">
    <location>
        <begin position="301"/>
        <end position="323"/>
    </location>
</feature>
<comment type="similarity">
    <text evidence="2">Belongs to the amino acid-polyamine-organocation (APC) superfamily. Amino acid transporter (AAT) (TC 2.A.3.1) family.</text>
</comment>
<protein>
    <submittedName>
        <fullName evidence="11">Asparagine:proton symporter, AAT family</fullName>
    </submittedName>
</protein>
<evidence type="ECO:0000256" key="8">
    <source>
        <dbReference type="ARBA" id="ARBA00023136"/>
    </source>
</evidence>
<gene>
    <name evidence="11" type="ORF">SAMN02745172_02077</name>
</gene>
<dbReference type="PROSITE" id="PS00218">
    <property type="entry name" value="AMINO_ACID_PERMEASE_1"/>
    <property type="match status" value="1"/>
</dbReference>
<feature type="transmembrane region" description="Helical" evidence="9">
    <location>
        <begin position="120"/>
        <end position="141"/>
    </location>
</feature>
<dbReference type="FunFam" id="1.20.1740.10:FF:000001">
    <property type="entry name" value="Amino acid permease"/>
    <property type="match status" value="1"/>
</dbReference>
<feature type="transmembrane region" description="Helical" evidence="9">
    <location>
        <begin position="456"/>
        <end position="476"/>
    </location>
</feature>
<feature type="transmembrane region" description="Helical" evidence="9">
    <location>
        <begin position="227"/>
        <end position="247"/>
    </location>
</feature>
<dbReference type="GO" id="GO:0006865">
    <property type="term" value="P:amino acid transport"/>
    <property type="evidence" value="ECO:0007669"/>
    <property type="project" value="UniProtKB-KW"/>
</dbReference>
<dbReference type="PANTHER" id="PTHR43495:SF1">
    <property type="entry name" value="L-ASPARAGINE PERMEASE"/>
    <property type="match status" value="1"/>
</dbReference>
<dbReference type="PANTHER" id="PTHR43495">
    <property type="entry name" value="GABA PERMEASE"/>
    <property type="match status" value="1"/>
</dbReference>
<evidence type="ECO:0000256" key="2">
    <source>
        <dbReference type="ARBA" id="ARBA00008583"/>
    </source>
</evidence>
<dbReference type="NCBIfam" id="NF011623">
    <property type="entry name" value="PRK15049.1"/>
    <property type="match status" value="1"/>
</dbReference>
<feature type="transmembrane region" description="Helical" evidence="9">
    <location>
        <begin position="186"/>
        <end position="207"/>
    </location>
</feature>
<dbReference type="OrthoDB" id="5297508at2"/>
<keyword evidence="3" id="KW-0813">Transport</keyword>
<accession>A0A1M7ZKU8</accession>
<feature type="transmembrane region" description="Helical" evidence="9">
    <location>
        <begin position="268"/>
        <end position="289"/>
    </location>
</feature>
<dbReference type="Pfam" id="PF00324">
    <property type="entry name" value="AA_permease"/>
    <property type="match status" value="1"/>
</dbReference>
<evidence type="ECO:0000256" key="9">
    <source>
        <dbReference type="SAM" id="Phobius"/>
    </source>
</evidence>
<dbReference type="EMBL" id="FRXO01000004">
    <property type="protein sequence ID" value="SHO65432.1"/>
    <property type="molecule type" value="Genomic_DNA"/>
</dbReference>
<dbReference type="RefSeq" id="WP_084564447.1">
    <property type="nucleotide sequence ID" value="NZ_FRXO01000004.1"/>
</dbReference>
<evidence type="ECO:0000256" key="1">
    <source>
        <dbReference type="ARBA" id="ARBA00004651"/>
    </source>
</evidence>
<dbReference type="InterPro" id="IPR004841">
    <property type="entry name" value="AA-permease/SLC12A_dom"/>
</dbReference>
<evidence type="ECO:0000256" key="7">
    <source>
        <dbReference type="ARBA" id="ARBA00022989"/>
    </source>
</evidence>
<evidence type="ECO:0000256" key="6">
    <source>
        <dbReference type="ARBA" id="ARBA00022970"/>
    </source>
</evidence>
<comment type="subcellular location">
    <subcellularLocation>
        <location evidence="1">Cell membrane</location>
        <topology evidence="1">Multi-pass membrane protein</topology>
    </subcellularLocation>
</comment>
<feature type="transmembrane region" description="Helical" evidence="9">
    <location>
        <begin position="153"/>
        <end position="174"/>
    </location>
</feature>
<keyword evidence="7 9" id="KW-1133">Transmembrane helix</keyword>
<evidence type="ECO:0000256" key="4">
    <source>
        <dbReference type="ARBA" id="ARBA00022475"/>
    </source>
</evidence>
<keyword evidence="12" id="KW-1185">Reference proteome</keyword>
<feature type="transmembrane region" description="Helical" evidence="9">
    <location>
        <begin position="388"/>
        <end position="411"/>
    </location>
</feature>
<feature type="domain" description="Amino acid permease/ SLC12A" evidence="10">
    <location>
        <begin position="43"/>
        <end position="476"/>
    </location>
</feature>
<keyword evidence="8 9" id="KW-0472">Membrane</keyword>
<sequence>MTVAGSDNEEISPADVDITAFDKKAWLASHDHGLHQGLGRRQVQMIAIGGAIGTGLFLGAGARLEQAGPSLALVYLVCGVFAFLILRALGELVMHRPSSGSFVSYAREFLGERASYVAGWLYFLNWAMTGIVDITAVALYMQYWDAFTSVPQWVFALVALCIVTALNVVNVKYFGEMEFWFAVIKVGALSLFLIVGVTVLGVGSGVAGHPTGIHLITDNGGFFPHGILPALVLIQGVVFAYAGIELIGIASGECKDARTVLPRAINGVIWRIALFYVGSVVLLVCLLPWNQYHASESPFVTFFAALGIPGIGTAMNIVVLTAAMSSLNSGLYSTGRVLRSLAMGGSAPPLLAKLNAHSVPFVGIMVTVAIYAVGVVLNYLVPSRVFEIVLNIASLGIISTWGFILVCQLRLRQAIAKGEAEPVSFRMPGAPFTTWLTLGFLLCVLVLMAFDYPNGTFTVAAIPFLAVLLWLGWFFLRRLQPMKPVIPSAILTDRVLGEGRPKS</sequence>
<keyword evidence="5 9" id="KW-0812">Transmembrane</keyword>